<evidence type="ECO:0000256" key="2">
    <source>
        <dbReference type="SAM" id="Phobius"/>
    </source>
</evidence>
<feature type="compositionally biased region" description="Low complexity" evidence="1">
    <location>
        <begin position="113"/>
        <end position="123"/>
    </location>
</feature>
<feature type="transmembrane region" description="Helical" evidence="2">
    <location>
        <begin position="68"/>
        <end position="90"/>
    </location>
</feature>
<evidence type="ECO:0000313" key="3">
    <source>
        <dbReference type="EMBL" id="CAA9477761.1"/>
    </source>
</evidence>
<dbReference type="EMBL" id="CADCVK010000203">
    <property type="protein sequence ID" value="CAA9477761.1"/>
    <property type="molecule type" value="Genomic_DNA"/>
</dbReference>
<accession>A0A6J4RXG7</accession>
<name>A0A6J4RXG7_9ACTN</name>
<keyword evidence="2" id="KW-0472">Membrane</keyword>
<gene>
    <name evidence="3" type="ORF">AVDCRST_MAG12-1303</name>
</gene>
<proteinExistence type="predicted"/>
<sequence>MTEKNRVRNREEAFGPPAPPSEAQGERAEEESGLRTASEIVAVVSASVLAGGGAGMLGGIALGAINPFFLGIVGVVVGTAASVPLARTILKLPEGGKGPPRSPLPTHNPPDAPGDARAAAEGPEAGGERRPWWRRVLAR</sequence>
<feature type="compositionally biased region" description="Pro residues" evidence="1">
    <location>
        <begin position="100"/>
        <end position="112"/>
    </location>
</feature>
<feature type="region of interest" description="Disordered" evidence="1">
    <location>
        <begin position="91"/>
        <end position="139"/>
    </location>
</feature>
<organism evidence="3">
    <name type="scientific">uncultured Rubrobacteraceae bacterium</name>
    <dbReference type="NCBI Taxonomy" id="349277"/>
    <lineage>
        <taxon>Bacteria</taxon>
        <taxon>Bacillati</taxon>
        <taxon>Actinomycetota</taxon>
        <taxon>Rubrobacteria</taxon>
        <taxon>Rubrobacterales</taxon>
        <taxon>Rubrobacteraceae</taxon>
        <taxon>environmental samples</taxon>
    </lineage>
</organism>
<feature type="compositionally biased region" description="Basic and acidic residues" evidence="1">
    <location>
        <begin position="1"/>
        <end position="13"/>
    </location>
</feature>
<dbReference type="AlphaFoldDB" id="A0A6J4RXG7"/>
<keyword evidence="2" id="KW-0812">Transmembrane</keyword>
<keyword evidence="2" id="KW-1133">Transmembrane helix</keyword>
<protein>
    <submittedName>
        <fullName evidence="3">Uncharacterized protein</fullName>
    </submittedName>
</protein>
<feature type="compositionally biased region" description="Basic and acidic residues" evidence="1">
    <location>
        <begin position="24"/>
        <end position="33"/>
    </location>
</feature>
<feature type="region of interest" description="Disordered" evidence="1">
    <location>
        <begin position="1"/>
        <end position="35"/>
    </location>
</feature>
<feature type="transmembrane region" description="Helical" evidence="2">
    <location>
        <begin position="40"/>
        <end position="62"/>
    </location>
</feature>
<reference evidence="3" key="1">
    <citation type="submission" date="2020-02" db="EMBL/GenBank/DDBJ databases">
        <authorList>
            <person name="Meier V. D."/>
        </authorList>
    </citation>
    <scope>NUCLEOTIDE SEQUENCE</scope>
    <source>
        <strain evidence="3">AVDCRST_MAG12</strain>
    </source>
</reference>
<evidence type="ECO:0000256" key="1">
    <source>
        <dbReference type="SAM" id="MobiDB-lite"/>
    </source>
</evidence>